<evidence type="ECO:0000313" key="2">
    <source>
        <dbReference type="Proteomes" id="UP001358586"/>
    </source>
</evidence>
<dbReference type="EMBL" id="JARKNE010000006">
    <property type="protein sequence ID" value="KAK5825535.1"/>
    <property type="molecule type" value="Genomic_DNA"/>
</dbReference>
<comment type="caution">
    <text evidence="1">The sequence shown here is derived from an EMBL/GenBank/DDBJ whole genome shotgun (WGS) entry which is preliminary data.</text>
</comment>
<reference evidence="1 2" key="1">
    <citation type="submission" date="2023-03" db="EMBL/GenBank/DDBJ databases">
        <title>WGS of Gossypium arboreum.</title>
        <authorList>
            <person name="Yu D."/>
        </authorList>
    </citation>
    <scope>NUCLEOTIDE SEQUENCE [LARGE SCALE GENOMIC DNA]</scope>
    <source>
        <tissue evidence="1">Leaf</tissue>
    </source>
</reference>
<organism evidence="1 2">
    <name type="scientific">Gossypium arboreum</name>
    <name type="common">Tree cotton</name>
    <name type="synonym">Gossypium nanking</name>
    <dbReference type="NCBI Taxonomy" id="29729"/>
    <lineage>
        <taxon>Eukaryota</taxon>
        <taxon>Viridiplantae</taxon>
        <taxon>Streptophyta</taxon>
        <taxon>Embryophyta</taxon>
        <taxon>Tracheophyta</taxon>
        <taxon>Spermatophyta</taxon>
        <taxon>Magnoliopsida</taxon>
        <taxon>eudicotyledons</taxon>
        <taxon>Gunneridae</taxon>
        <taxon>Pentapetalae</taxon>
        <taxon>rosids</taxon>
        <taxon>malvids</taxon>
        <taxon>Malvales</taxon>
        <taxon>Malvaceae</taxon>
        <taxon>Malvoideae</taxon>
        <taxon>Gossypium</taxon>
    </lineage>
</organism>
<keyword evidence="2" id="KW-1185">Reference proteome</keyword>
<gene>
    <name evidence="1" type="ORF">PVK06_020379</name>
</gene>
<sequence>MPTEQIDVVKTHFNPTFEGPKGDIAQLTGGVLDPGKNSAVIFRDNSQQNSSGFAVRYNTETTGVSSSDAKNKSTIGKFNVIRGG</sequence>
<name>A0ABR0PMN4_GOSAR</name>
<dbReference type="Proteomes" id="UP001358586">
    <property type="component" value="Chromosome 6"/>
</dbReference>
<accession>A0ABR0PMN4</accession>
<evidence type="ECO:0000313" key="1">
    <source>
        <dbReference type="EMBL" id="KAK5825535.1"/>
    </source>
</evidence>
<protein>
    <submittedName>
        <fullName evidence="1">Uncharacterized protein</fullName>
    </submittedName>
</protein>
<proteinExistence type="predicted"/>